<dbReference type="AlphaFoldDB" id="A0A517ZDL2"/>
<organism evidence="2 3">
    <name type="scientific">Maioricimonas rarisocia</name>
    <dbReference type="NCBI Taxonomy" id="2528026"/>
    <lineage>
        <taxon>Bacteria</taxon>
        <taxon>Pseudomonadati</taxon>
        <taxon>Planctomycetota</taxon>
        <taxon>Planctomycetia</taxon>
        <taxon>Planctomycetales</taxon>
        <taxon>Planctomycetaceae</taxon>
        <taxon>Maioricimonas</taxon>
    </lineage>
</organism>
<accession>A0A517ZDL2</accession>
<keyword evidence="3" id="KW-1185">Reference proteome</keyword>
<dbReference type="InterPro" id="IPR036465">
    <property type="entry name" value="vWFA_dom_sf"/>
</dbReference>
<sequence>MSFRSAPALMISLVVHMALLGAMAAFKLPEILEPDAVAVETVFTEERMQQEFTQDLDIDTTVSENLAVTAGGMVTSNLGAAASQPIAQQKIEKSEVLEDPKLRVTSIGDITVPGLETLGTDLGEGVVSGEVGARVEGYGAAMHRLTQELTRMMRQQQVMAVWLFDASESLKDDREEIRDNFHKIYEELDIASKQATQRGERFAALETMICAYGATVKPLLPKPTSELDAIKSAIDRIQIDNSGVENTFGAVGSMIDQYGKAAGRSQRKLAIIVMTDETGDDERLVEEVIEKAKRFRSPVYIMGREAIFGYPYTRVRWVDPETGLSHWVQVDRGPETAFPECLQYDGFHGRWDSTSSGFGSYGQVRLVKESGGIYFMLSSDEKDLIGSAVRLQRKFDDIAMKEYEPLLLDRREYARQRDSSPFRKTIWEVIVALNPHLDNELNLRRRHYPMEHERFHEEGQTQFARAIRAMTKLNQAIQRLDKIRPLRAQESEQRWRAAYDLAYAQALSYRVRQFQFLLALDQHDTNYPKPEDPKSNTWDIRHVGKLVEPTEKQIQATKVDTEEIERQRQKAIAMFDYVIQQHPNTPWAQRAQQEKNWGFGIAFHDVFWDPRYNTPEFRARIPKF</sequence>
<dbReference type="RefSeq" id="WP_145371849.1">
    <property type="nucleotide sequence ID" value="NZ_CP036275.1"/>
</dbReference>
<name>A0A517ZDL2_9PLAN</name>
<evidence type="ECO:0000259" key="1">
    <source>
        <dbReference type="PROSITE" id="PS50234"/>
    </source>
</evidence>
<dbReference type="EMBL" id="CP036275">
    <property type="protein sequence ID" value="QDU40571.1"/>
    <property type="molecule type" value="Genomic_DNA"/>
</dbReference>
<dbReference type="Pfam" id="PF00092">
    <property type="entry name" value="VWA"/>
    <property type="match status" value="1"/>
</dbReference>
<dbReference type="Gene3D" id="3.40.50.410">
    <property type="entry name" value="von Willebrand factor, type A domain"/>
    <property type="match status" value="1"/>
</dbReference>
<dbReference type="OrthoDB" id="239512at2"/>
<evidence type="ECO:0000313" key="2">
    <source>
        <dbReference type="EMBL" id="QDU40571.1"/>
    </source>
</evidence>
<evidence type="ECO:0000313" key="3">
    <source>
        <dbReference type="Proteomes" id="UP000320496"/>
    </source>
</evidence>
<protein>
    <recommendedName>
        <fullName evidence="1">VWFA domain-containing protein</fullName>
    </recommendedName>
</protein>
<dbReference type="KEGG" id="mri:Mal4_49290"/>
<reference evidence="2 3" key="1">
    <citation type="submission" date="2019-02" db="EMBL/GenBank/DDBJ databases">
        <title>Deep-cultivation of Planctomycetes and their phenomic and genomic characterization uncovers novel biology.</title>
        <authorList>
            <person name="Wiegand S."/>
            <person name="Jogler M."/>
            <person name="Boedeker C."/>
            <person name="Pinto D."/>
            <person name="Vollmers J."/>
            <person name="Rivas-Marin E."/>
            <person name="Kohn T."/>
            <person name="Peeters S.H."/>
            <person name="Heuer A."/>
            <person name="Rast P."/>
            <person name="Oberbeckmann S."/>
            <person name="Bunk B."/>
            <person name="Jeske O."/>
            <person name="Meyerdierks A."/>
            <person name="Storesund J.E."/>
            <person name="Kallscheuer N."/>
            <person name="Luecker S."/>
            <person name="Lage O.M."/>
            <person name="Pohl T."/>
            <person name="Merkel B.J."/>
            <person name="Hornburger P."/>
            <person name="Mueller R.-W."/>
            <person name="Bruemmer F."/>
            <person name="Labrenz M."/>
            <person name="Spormann A.M."/>
            <person name="Op den Camp H."/>
            <person name="Overmann J."/>
            <person name="Amann R."/>
            <person name="Jetten M.S.M."/>
            <person name="Mascher T."/>
            <person name="Medema M.H."/>
            <person name="Devos D.P."/>
            <person name="Kaster A.-K."/>
            <person name="Ovreas L."/>
            <person name="Rohde M."/>
            <person name="Galperin M.Y."/>
            <person name="Jogler C."/>
        </authorList>
    </citation>
    <scope>NUCLEOTIDE SEQUENCE [LARGE SCALE GENOMIC DNA]</scope>
    <source>
        <strain evidence="2 3">Mal4</strain>
    </source>
</reference>
<proteinExistence type="predicted"/>
<dbReference type="PROSITE" id="PS50234">
    <property type="entry name" value="VWFA"/>
    <property type="match status" value="1"/>
</dbReference>
<dbReference type="SUPFAM" id="SSF53300">
    <property type="entry name" value="vWA-like"/>
    <property type="match status" value="1"/>
</dbReference>
<dbReference type="InterPro" id="IPR002035">
    <property type="entry name" value="VWF_A"/>
</dbReference>
<gene>
    <name evidence="2" type="ORF">Mal4_49290</name>
</gene>
<dbReference type="Proteomes" id="UP000320496">
    <property type="component" value="Chromosome"/>
</dbReference>
<dbReference type="CDD" id="cd00198">
    <property type="entry name" value="vWFA"/>
    <property type="match status" value="1"/>
</dbReference>
<feature type="domain" description="VWFA" evidence="1">
    <location>
        <begin position="159"/>
        <end position="303"/>
    </location>
</feature>